<proteinExistence type="inferred from homology"/>
<dbReference type="EMBL" id="JADOUF010000001">
    <property type="protein sequence ID" value="MBG6134039.1"/>
    <property type="molecule type" value="Genomic_DNA"/>
</dbReference>
<feature type="transmembrane region" description="Helical" evidence="7">
    <location>
        <begin position="69"/>
        <end position="93"/>
    </location>
</feature>
<dbReference type="AlphaFoldDB" id="A0A8J7GGQ0"/>
<keyword evidence="6 7" id="KW-0472">Membrane</keyword>
<evidence type="ECO:0000256" key="3">
    <source>
        <dbReference type="ARBA" id="ARBA00022475"/>
    </source>
</evidence>
<evidence type="ECO:0000256" key="2">
    <source>
        <dbReference type="ARBA" id="ARBA00022448"/>
    </source>
</evidence>
<evidence type="ECO:0000256" key="5">
    <source>
        <dbReference type="ARBA" id="ARBA00022989"/>
    </source>
</evidence>
<keyword evidence="3" id="KW-1003">Cell membrane</keyword>
<dbReference type="Pfam" id="PF00528">
    <property type="entry name" value="BPD_transp_1"/>
    <property type="match status" value="1"/>
</dbReference>
<dbReference type="PANTHER" id="PTHR43744:SF8">
    <property type="entry name" value="SN-GLYCEROL-3-PHOSPHATE TRANSPORT SYSTEM PERMEASE PROTEIN UGPE"/>
    <property type="match status" value="1"/>
</dbReference>
<feature type="transmembrane region" description="Helical" evidence="7">
    <location>
        <begin position="181"/>
        <end position="204"/>
    </location>
</feature>
<keyword evidence="10" id="KW-1185">Reference proteome</keyword>
<accession>A0A8J7GGQ0</accession>
<dbReference type="InterPro" id="IPR000515">
    <property type="entry name" value="MetI-like"/>
</dbReference>
<feature type="domain" description="ABC transmembrane type-1" evidence="8">
    <location>
        <begin position="69"/>
        <end position="263"/>
    </location>
</feature>
<feature type="transmembrane region" description="Helical" evidence="7">
    <location>
        <begin position="21"/>
        <end position="49"/>
    </location>
</feature>
<evidence type="ECO:0000256" key="4">
    <source>
        <dbReference type="ARBA" id="ARBA00022692"/>
    </source>
</evidence>
<evidence type="ECO:0000256" key="1">
    <source>
        <dbReference type="ARBA" id="ARBA00004651"/>
    </source>
</evidence>
<feature type="transmembrane region" description="Helical" evidence="7">
    <location>
        <begin position="105"/>
        <end position="128"/>
    </location>
</feature>
<dbReference type="GO" id="GO:0005886">
    <property type="term" value="C:plasma membrane"/>
    <property type="evidence" value="ECO:0007669"/>
    <property type="project" value="UniProtKB-SubCell"/>
</dbReference>
<dbReference type="Proteomes" id="UP000622552">
    <property type="component" value="Unassembled WGS sequence"/>
</dbReference>
<comment type="subcellular location">
    <subcellularLocation>
        <location evidence="1 7">Cell membrane</location>
        <topology evidence="1 7">Multi-pass membrane protein</topology>
    </subcellularLocation>
</comment>
<keyword evidence="2 7" id="KW-0813">Transport</keyword>
<keyword evidence="4 7" id="KW-0812">Transmembrane</keyword>
<dbReference type="CDD" id="cd06261">
    <property type="entry name" value="TM_PBP2"/>
    <property type="match status" value="1"/>
</dbReference>
<evidence type="ECO:0000259" key="8">
    <source>
        <dbReference type="PROSITE" id="PS50928"/>
    </source>
</evidence>
<dbReference type="InterPro" id="IPR035906">
    <property type="entry name" value="MetI-like_sf"/>
</dbReference>
<dbReference type="PROSITE" id="PS50928">
    <property type="entry name" value="ABC_TM1"/>
    <property type="match status" value="1"/>
</dbReference>
<gene>
    <name evidence="9" type="ORF">IW245_000233</name>
</gene>
<name>A0A8J7GGQ0_9ACTN</name>
<evidence type="ECO:0000256" key="7">
    <source>
        <dbReference type="RuleBase" id="RU363032"/>
    </source>
</evidence>
<dbReference type="SUPFAM" id="SSF161098">
    <property type="entry name" value="MetI-like"/>
    <property type="match status" value="1"/>
</dbReference>
<dbReference type="GO" id="GO:0055085">
    <property type="term" value="P:transmembrane transport"/>
    <property type="evidence" value="ECO:0007669"/>
    <property type="project" value="InterPro"/>
</dbReference>
<organism evidence="9 10">
    <name type="scientific">Longispora fulva</name>
    <dbReference type="NCBI Taxonomy" id="619741"/>
    <lineage>
        <taxon>Bacteria</taxon>
        <taxon>Bacillati</taxon>
        <taxon>Actinomycetota</taxon>
        <taxon>Actinomycetes</taxon>
        <taxon>Micromonosporales</taxon>
        <taxon>Micromonosporaceae</taxon>
        <taxon>Longispora</taxon>
    </lineage>
</organism>
<keyword evidence="5 7" id="KW-1133">Transmembrane helix</keyword>
<dbReference type="Gene3D" id="1.10.3720.10">
    <property type="entry name" value="MetI-like"/>
    <property type="match status" value="1"/>
</dbReference>
<evidence type="ECO:0000313" key="10">
    <source>
        <dbReference type="Proteomes" id="UP000622552"/>
    </source>
</evidence>
<feature type="transmembrane region" description="Helical" evidence="7">
    <location>
        <begin position="140"/>
        <end position="160"/>
    </location>
</feature>
<comment type="caution">
    <text evidence="9">The sequence shown here is derived from an EMBL/GenBank/DDBJ whole genome shotgun (WGS) entry which is preliminary data.</text>
</comment>
<comment type="similarity">
    <text evidence="7">Belongs to the binding-protein-dependent transport system permease family.</text>
</comment>
<reference evidence="9" key="1">
    <citation type="submission" date="2020-11" db="EMBL/GenBank/DDBJ databases">
        <title>Sequencing the genomes of 1000 actinobacteria strains.</title>
        <authorList>
            <person name="Klenk H.-P."/>
        </authorList>
    </citation>
    <scope>NUCLEOTIDE SEQUENCE</scope>
    <source>
        <strain evidence="9">DSM 45356</strain>
    </source>
</reference>
<dbReference type="PANTHER" id="PTHR43744">
    <property type="entry name" value="ABC TRANSPORTER PERMEASE PROTEIN MG189-RELATED-RELATED"/>
    <property type="match status" value="1"/>
</dbReference>
<protein>
    <submittedName>
        <fullName evidence="9">ABC-type glycerol-3-phosphate transport system permease component</fullName>
    </submittedName>
</protein>
<feature type="transmembrane region" description="Helical" evidence="7">
    <location>
        <begin position="245"/>
        <end position="267"/>
    </location>
</feature>
<evidence type="ECO:0000313" key="9">
    <source>
        <dbReference type="EMBL" id="MBG6134039.1"/>
    </source>
</evidence>
<evidence type="ECO:0000256" key="6">
    <source>
        <dbReference type="ARBA" id="ARBA00023136"/>
    </source>
</evidence>
<sequence>MTTPTSPLRLLRQRRRHTVATYVILGVGSVLWLFPMITAVRASVAYGGVGNYLTVLTGTFNGVSLPRTFLNSFLVAALHAFLVCSVGSLAGYAFSKIRFPGRETLYYGVLIFLAVPAVAILVPVYWITGQLALFNTHLGVALPEAALTLPFAVLLLRNYADGIPNELIEAASMDGAGHGRVYKLIFLPLARPALVNLAALSVMWSLQDFLFPSTILKKSELTTAAQAVQTIQSGFGPSPTQTSQYFAALVLLAVPALVLVVTGLRFITSGITQGGVKE</sequence>
<dbReference type="RefSeq" id="WP_197001323.1">
    <property type="nucleotide sequence ID" value="NZ_BONS01000044.1"/>
</dbReference>